<evidence type="ECO:0000313" key="3">
    <source>
        <dbReference type="Proteomes" id="UP001596524"/>
    </source>
</evidence>
<feature type="region of interest" description="Disordered" evidence="1">
    <location>
        <begin position="710"/>
        <end position="764"/>
    </location>
</feature>
<dbReference type="InterPro" id="IPR006530">
    <property type="entry name" value="YD"/>
</dbReference>
<organism evidence="2 3">
    <name type="scientific">Nocardioides astragali</name>
    <dbReference type="NCBI Taxonomy" id="1776736"/>
    <lineage>
        <taxon>Bacteria</taxon>
        <taxon>Bacillati</taxon>
        <taxon>Actinomycetota</taxon>
        <taxon>Actinomycetes</taxon>
        <taxon>Propionibacteriales</taxon>
        <taxon>Nocardioidaceae</taxon>
        <taxon>Nocardioides</taxon>
    </lineage>
</organism>
<dbReference type="Gene3D" id="2.180.10.10">
    <property type="entry name" value="RHS repeat-associated core"/>
    <property type="match status" value="4"/>
</dbReference>
<dbReference type="PANTHER" id="PTHR32305">
    <property type="match status" value="1"/>
</dbReference>
<dbReference type="Proteomes" id="UP001596524">
    <property type="component" value="Unassembled WGS sequence"/>
</dbReference>
<name>A0ABW2N7Y8_9ACTN</name>
<protein>
    <submittedName>
        <fullName evidence="2">RHS repeat-associated core domain-containing protein</fullName>
    </submittedName>
</protein>
<dbReference type="NCBIfam" id="TIGR03696">
    <property type="entry name" value="Rhs_assc_core"/>
    <property type="match status" value="1"/>
</dbReference>
<feature type="compositionally biased region" description="Polar residues" evidence="1">
    <location>
        <begin position="1193"/>
        <end position="1202"/>
    </location>
</feature>
<feature type="region of interest" description="Disordered" evidence="1">
    <location>
        <begin position="1762"/>
        <end position="1811"/>
    </location>
</feature>
<dbReference type="InterPro" id="IPR050708">
    <property type="entry name" value="T6SS_VgrG/RHS"/>
</dbReference>
<dbReference type="EMBL" id="JBHTCH010000025">
    <property type="protein sequence ID" value="MFC7362574.1"/>
    <property type="molecule type" value="Genomic_DNA"/>
</dbReference>
<gene>
    <name evidence="2" type="ORF">ACFQO6_20060</name>
</gene>
<feature type="compositionally biased region" description="Polar residues" evidence="1">
    <location>
        <begin position="730"/>
        <end position="748"/>
    </location>
</feature>
<feature type="region of interest" description="Disordered" evidence="1">
    <location>
        <begin position="1193"/>
        <end position="1232"/>
    </location>
</feature>
<dbReference type="InterPro" id="IPR022385">
    <property type="entry name" value="Rhs_assc_core"/>
</dbReference>
<reference evidence="3" key="1">
    <citation type="journal article" date="2019" name="Int. J. Syst. Evol. Microbiol.">
        <title>The Global Catalogue of Microorganisms (GCM) 10K type strain sequencing project: providing services to taxonomists for standard genome sequencing and annotation.</title>
        <authorList>
            <consortium name="The Broad Institute Genomics Platform"/>
            <consortium name="The Broad Institute Genome Sequencing Center for Infectious Disease"/>
            <person name="Wu L."/>
            <person name="Ma J."/>
        </authorList>
    </citation>
    <scope>NUCLEOTIDE SEQUENCE [LARGE SCALE GENOMIC DNA]</scope>
    <source>
        <strain evidence="3">FCH27</strain>
    </source>
</reference>
<dbReference type="PANTHER" id="PTHR32305:SF15">
    <property type="entry name" value="PROTEIN RHSA-RELATED"/>
    <property type="match status" value="1"/>
</dbReference>
<feature type="compositionally biased region" description="Low complexity" evidence="1">
    <location>
        <begin position="1797"/>
        <end position="1811"/>
    </location>
</feature>
<keyword evidence="3" id="KW-1185">Reference proteome</keyword>
<sequence length="1998" mass="213849">MLSPFATALGQGRWLAGSSVTSMANLLPGQELIVAPELPVRFVPGTIESTPVTVTNTTAQPLPATLKLSYWWAEVGSQTPINGHNAAEVPLGVELAPGASVELDLGVRTPIQSDEGAKRLDYDLYVDLKDGSAWWSATHSYGASTDRPSQLCGLVAGRGLMCPDRLVEDATSNQLGLEKFLSYSGEDTGAGTSLASNLSSGNAVWSYAPIQVPSIGPSTFVRLTYNSMDVSDPGTGYGWSVQASTPTRLGSVLSVPKGNAVAKTMTFVDGDGTTHEYKDGTRTGSITTYRRPAGVHLDLIRDESQPVEKQWVFTRPDGLRFYYSQSTGLPTIAVDTHGNMMRFTHDQYGQLSSLADSRNRTTLVLNWVQKRLVGLRDLSGRGIQLGYNGTGQVISIRDGGNFDLSAGTFSGPVKTFGFSYTTEPVNKNAKLLSVTDPRGSTTDVAYFDATEEPKRHWWVKQIEDRRDHTTGFIYSDPDGNLGEDVEVMVFDDNGSATSATTYLVDGFGRTERIRDANAFHGSPNEVTSLLWDGDHNVIKMTDPLGAVSEWEFDDATGYPTLQRDPEAFASGTPGTQMSYHQLIGVPGRPTVLASITEPPGQDAPQGRKTTFTHDSYTGDLRSVRDPLGHVTTYTYHGDGTLHTETDARGLGHTTTYTSYHTTGSPMSITDPLGNETAFSYDARGNVTSLTDAAGENSTATYDVFGRVETQTTPHETGSTRTTTTDYDLNDNVTSVTDPTGAVTSTTYTPMDLPATDTLPANSEPASPRVVTYTYDMLDRVEQMTSPAGRLTMYGYDKVGQLTSVHRVYTDLDGQVKTLLTEYTYDLVGNVTKVENPSKTQTADLGDFTTKYVYDLNHRVRQTIDAAGNVSKTDYDTDGTVSQTVDPTGVVTTYDYDLDGRTKAVTVPHGGQPRTTTYAYDAVDNQTRVTTPSGRFSVTVYDMLSRPIETRSPFDSAGGRYGQPTRTFVEYDAVGRVKRQSDPTWATTGQDWTTYTYHPSGDIQSSTDPWNLVTTYAYNKNGQQTQRVARSTDNKANRTMTWAYFPDGSLKSRGDGASAPAEQVVVDNPVGTIGAGTWNTSADARPGKVGTDYRVENYTPPSSPKCIGTSCTWGPGPGTFSWPLSVPTSGSYNVAVTCPRDASTGDAATYSLSGSGASGSSTIGQGQCASGYANVMTAQLHTGNAYTLSVRGLSMTSQSTNPPTRTRETTRASGDGSKSAGTTSIVPTDAPNPVTTVADAVRLTLPSTTAGRSYAYAYDKDGVAILTTSQAQGETEKKWVSTPDGLGRISTVEEFHGVEALARRKTDYRYDTAGRLRTVIADGKGTVDNQATSRFTRYSYDTRELVRLVESGKGSADPDLKSTTYTYNARGQRATVTKGNGNVVTRTYFESGQTKKTEEMDGTRLVARHELTYNLEGDRKTDTSTVSNGESGGADLNQVATYTYTPARQLESVTKTGTDAGKNEAYQYDAAGNTTCQTIGGTTTVRKYVRNRLDKSWPEVATCDVTTAPAGALTHTYDSWGRAELIKSGSVVAKAYGYDGFDRLISDKSFPGSGSEVTASTTYDAFDRTMSRATKVQSQDPKTTRFVYLGLSDLVANEEQKNSSGAWAITKAYSYGPGGEHLSMVDTPLNGTGSAQTFYYGTNPHGDVETLTDKDGATKATYRYEAFGQLDPSGTTGLDKVMNDPVQDADLMNPYRFNSMRVDGATGQYDMGFRNYDPGLNRFLTRDSYNGALDDLALGLDPWTVNRYAFAGGNPVTFSELDGHRPIEENGDEVQNPGPYFQVSAPSSATSGGGGSGSFDTGSTDKGGSSFTLDKKSMAQDAAIGALQQAANALGAFNLGTAAAIMSSQHYWVPTHRAGPDLKGSRAAAYARSNTWLRGAGKGLAGVGIGLTFYGEWTRDTDTEISNEERLADGAIISTAGAAGALGTGAVIAGSAACVGTLVCAAAVVVGGVMVSAVTGAVLHQNDGWMTEEDGSATLPDPDDMEESLIRWAIPGLPS</sequence>
<evidence type="ECO:0000313" key="2">
    <source>
        <dbReference type="EMBL" id="MFC7362574.1"/>
    </source>
</evidence>
<dbReference type="RefSeq" id="WP_255889005.1">
    <property type="nucleotide sequence ID" value="NZ_JAFMZM010000001.1"/>
</dbReference>
<proteinExistence type="predicted"/>
<feature type="compositionally biased region" description="Low complexity" evidence="1">
    <location>
        <begin position="711"/>
        <end position="724"/>
    </location>
</feature>
<accession>A0ABW2N7Y8</accession>
<evidence type="ECO:0000256" key="1">
    <source>
        <dbReference type="SAM" id="MobiDB-lite"/>
    </source>
</evidence>
<dbReference type="NCBIfam" id="TIGR01643">
    <property type="entry name" value="YD_repeat_2x"/>
    <property type="match status" value="3"/>
</dbReference>
<dbReference type="InterPro" id="IPR031325">
    <property type="entry name" value="RHS_repeat"/>
</dbReference>
<comment type="caution">
    <text evidence="2">The sequence shown here is derived from an EMBL/GenBank/DDBJ whole genome shotgun (WGS) entry which is preliminary data.</text>
</comment>
<dbReference type="Pfam" id="PF05593">
    <property type="entry name" value="RHS_repeat"/>
    <property type="match status" value="1"/>
</dbReference>